<feature type="active site" description="Proton acceptor" evidence="6">
    <location>
        <position position="220"/>
    </location>
</feature>
<dbReference type="GO" id="GO:0006952">
    <property type="term" value="P:defense response"/>
    <property type="evidence" value="ECO:0007669"/>
    <property type="project" value="UniProtKB-KW"/>
</dbReference>
<evidence type="ECO:0000259" key="9">
    <source>
        <dbReference type="PROSITE" id="PS51635"/>
    </source>
</evidence>
<dbReference type="PANTHER" id="PTHR32176">
    <property type="entry name" value="XYLOSE ISOMERASE"/>
    <property type="match status" value="1"/>
</dbReference>
<feature type="short sequence motif" description="GXSXG" evidence="6">
    <location>
        <begin position="65"/>
        <end position="69"/>
    </location>
</feature>
<dbReference type="AlphaFoldDB" id="A0AAV6WH30"/>
<feature type="short sequence motif" description="GXGXXG" evidence="6">
    <location>
        <begin position="27"/>
        <end position="32"/>
    </location>
</feature>
<dbReference type="Gene3D" id="3.40.1090.10">
    <property type="entry name" value="Cytosolic phospholipase A2 catalytic domain"/>
    <property type="match status" value="1"/>
</dbReference>
<keyword evidence="2 6" id="KW-0378">Hydrolase</keyword>
<keyword evidence="11" id="KW-1185">Reference proteome</keyword>
<dbReference type="Pfam" id="PF01734">
    <property type="entry name" value="Patatin"/>
    <property type="match status" value="1"/>
</dbReference>
<name>A0AAV6WH30_9LAMI</name>
<evidence type="ECO:0000313" key="10">
    <source>
        <dbReference type="EMBL" id="KAG8369498.1"/>
    </source>
</evidence>
<proteinExistence type="inferred from homology"/>
<reference evidence="10" key="1">
    <citation type="submission" date="2019-10" db="EMBL/GenBank/DDBJ databases">
        <authorList>
            <person name="Zhang R."/>
            <person name="Pan Y."/>
            <person name="Wang J."/>
            <person name="Ma R."/>
            <person name="Yu S."/>
        </authorList>
    </citation>
    <scope>NUCLEOTIDE SEQUENCE</scope>
    <source>
        <strain evidence="10">LA-IB0</strain>
        <tissue evidence="10">Leaf</tissue>
    </source>
</reference>
<evidence type="ECO:0000256" key="8">
    <source>
        <dbReference type="SAM" id="MobiDB-lite"/>
    </source>
</evidence>
<organism evidence="10 11">
    <name type="scientific">Buddleja alternifolia</name>
    <dbReference type="NCBI Taxonomy" id="168488"/>
    <lineage>
        <taxon>Eukaryota</taxon>
        <taxon>Viridiplantae</taxon>
        <taxon>Streptophyta</taxon>
        <taxon>Embryophyta</taxon>
        <taxon>Tracheophyta</taxon>
        <taxon>Spermatophyta</taxon>
        <taxon>Magnoliopsida</taxon>
        <taxon>eudicotyledons</taxon>
        <taxon>Gunneridae</taxon>
        <taxon>Pentapetalae</taxon>
        <taxon>asterids</taxon>
        <taxon>lamiids</taxon>
        <taxon>Lamiales</taxon>
        <taxon>Scrophulariaceae</taxon>
        <taxon>Buddlejeae</taxon>
        <taxon>Buddleja</taxon>
    </lineage>
</organism>
<dbReference type="GO" id="GO:0047372">
    <property type="term" value="F:monoacylglycerol lipase activity"/>
    <property type="evidence" value="ECO:0007669"/>
    <property type="project" value="TreeGrafter"/>
</dbReference>
<dbReference type="Pfam" id="PF14111">
    <property type="entry name" value="DUF4283"/>
    <property type="match status" value="1"/>
</dbReference>
<dbReference type="CDD" id="cd07214">
    <property type="entry name" value="Pat17_isozyme_like"/>
    <property type="match status" value="1"/>
</dbReference>
<dbReference type="SUPFAM" id="SSF52151">
    <property type="entry name" value="FabD/lysophospholipase-like"/>
    <property type="match status" value="1"/>
</dbReference>
<dbReference type="InterPro" id="IPR016035">
    <property type="entry name" value="Acyl_Trfase/lysoPLipase"/>
</dbReference>
<dbReference type="FunFam" id="3.40.1090.10:FF:000005">
    <property type="entry name" value="Patatin"/>
    <property type="match status" value="1"/>
</dbReference>
<dbReference type="InterPro" id="IPR002641">
    <property type="entry name" value="PNPLA_dom"/>
</dbReference>
<dbReference type="Proteomes" id="UP000826271">
    <property type="component" value="Unassembled WGS sequence"/>
</dbReference>
<keyword evidence="3" id="KW-0611">Plant defense</keyword>
<comment type="similarity">
    <text evidence="1 7">Belongs to the patatin family.</text>
</comment>
<evidence type="ECO:0000256" key="3">
    <source>
        <dbReference type="ARBA" id="ARBA00022821"/>
    </source>
</evidence>
<evidence type="ECO:0000313" key="11">
    <source>
        <dbReference type="Proteomes" id="UP000826271"/>
    </source>
</evidence>
<evidence type="ECO:0000256" key="2">
    <source>
        <dbReference type="ARBA" id="ARBA00022801"/>
    </source>
</evidence>
<feature type="compositionally biased region" description="Low complexity" evidence="8">
    <location>
        <begin position="718"/>
        <end position="731"/>
    </location>
</feature>
<protein>
    <recommendedName>
        <fullName evidence="7">Patatin</fullName>
        <ecNumber evidence="7">3.1.1.-</ecNumber>
    </recommendedName>
</protein>
<dbReference type="PROSITE" id="PS51635">
    <property type="entry name" value="PNPLA"/>
    <property type="match status" value="1"/>
</dbReference>
<dbReference type="EC" id="3.1.1.-" evidence="7"/>
<accession>A0AAV6WH30</accession>
<gene>
    <name evidence="10" type="ORF">BUALT_Bualt14G0019900</name>
</gene>
<comment type="caution">
    <text evidence="10">The sequence shown here is derived from an EMBL/GenBank/DDBJ whole genome shotgun (WGS) entry which is preliminary data.</text>
</comment>
<feature type="region of interest" description="Disordered" evidence="8">
    <location>
        <begin position="710"/>
        <end position="734"/>
    </location>
</feature>
<evidence type="ECO:0000256" key="1">
    <source>
        <dbReference type="ARBA" id="ARBA00010240"/>
    </source>
</evidence>
<dbReference type="GO" id="GO:0016042">
    <property type="term" value="P:lipid catabolic process"/>
    <property type="evidence" value="ECO:0007669"/>
    <property type="project" value="UniProtKB-UniRule"/>
</dbReference>
<feature type="active site" description="Nucleophile" evidence="6">
    <location>
        <position position="67"/>
    </location>
</feature>
<keyword evidence="4 6" id="KW-0442">Lipid degradation</keyword>
<feature type="short sequence motif" description="DGA/G" evidence="6">
    <location>
        <begin position="220"/>
        <end position="222"/>
    </location>
</feature>
<keyword evidence="5 6" id="KW-0443">Lipid metabolism</keyword>
<comment type="function">
    <text evidence="7">Lipolytic acyl hydrolase (LAH).</text>
</comment>
<evidence type="ECO:0000256" key="7">
    <source>
        <dbReference type="RuleBase" id="RU361262"/>
    </source>
</evidence>
<evidence type="ECO:0000256" key="5">
    <source>
        <dbReference type="ARBA" id="ARBA00023098"/>
    </source>
</evidence>
<evidence type="ECO:0000256" key="6">
    <source>
        <dbReference type="PROSITE-ProRule" id="PRU01161"/>
    </source>
</evidence>
<comment type="domain">
    <text evidence="7">The nitrogen atoms of the two glycine residues in the GGXR motif define the oxyanion hole, and stabilize the oxyanion that forms during the nucleophilic attack by the catalytic serine during substrate cleavage.</text>
</comment>
<evidence type="ECO:0000256" key="4">
    <source>
        <dbReference type="ARBA" id="ARBA00022963"/>
    </source>
</evidence>
<dbReference type="GO" id="GO:0004620">
    <property type="term" value="F:phospholipase activity"/>
    <property type="evidence" value="ECO:0007669"/>
    <property type="project" value="TreeGrafter"/>
</dbReference>
<dbReference type="PANTHER" id="PTHR32176:SF109">
    <property type="entry name" value="PATATIN-LIKE PROTEIN 2"/>
    <property type="match status" value="1"/>
</dbReference>
<dbReference type="InterPro" id="IPR025558">
    <property type="entry name" value="DUF4283"/>
</dbReference>
<feature type="domain" description="PNPLA" evidence="9">
    <location>
        <begin position="23"/>
        <end position="233"/>
    </location>
</feature>
<sequence length="836" mass="92956">MENSLSKLFEIEESVSGKLVRILCIDGGGIRGIIPGVILSYLESELQKLDGEDARLADYFDVIAGTSTGGLVTAMLTAPGENNRPLFAAKDIKKFYLDECPKIFPQHCSSYTTLGHTAARVITAFSRPKYDGKYLHSLVKEKLGDLKLHQTLTHVVIPTFDIKTLQPVIFSTYEVNNKPSLDASLSDICIGTSAAPTYLPAHYFETQDSQGHKRQFNLIDGGVAANNPSLVAINQATKQMTRGSSEFMPLKPKQDGRFLVLSLGTGSAKVEEKYDAEGASKWGVLGWLLNAAGSTPLFDVFNRASGDTVDFHISTFFQALNSQQNYLRIQDDALSGVMSSVDIATKENLDDLVKVGEKLLKKAVSRVNLETGIYETCNQGTNEEALIRYIYIYIYIYIYRYLLLLPFPALLIATHIERYTRAVRESHSDTRGGVREIQVLPLRALLTGVLGTTISTEILEFIYVRAKEAIFISVDREIGPCANSDLELCVDNMEDQISRLERISLTDLEKTEIEIPTDVWQPGSNPFDRVEVGRLLSGARFNFVAFNKTMLNAFKPRKRIDFEKIENGRFLLNFENLNDLEKVSDGGPWCYDNDLVILKLLLENDNPLTVPLSWVDFYVLVKGLPISKMYENMALFLGNSLGKYRSVDLARNGVSWGSTFSIRVSLDVSKPLCHIFQFCESPDKDAFKNSNKDFPFGPFLRAANKTSYPYRSARRGSDSFSPRPLSPSRSSQVATWPKLQSQIISIAERNNTSPISLARPMVWEKGSSSAISPPTLQNVMNVGSVIPMSTSPVKIISPGDRITSVSHCQNELDHENNLLMSQPISAYPIQSPTGET</sequence>
<dbReference type="EMBL" id="WHWC01000014">
    <property type="protein sequence ID" value="KAG8369498.1"/>
    <property type="molecule type" value="Genomic_DNA"/>
</dbReference>